<evidence type="ECO:0000313" key="3">
    <source>
        <dbReference type="Proteomes" id="UP000683310"/>
    </source>
</evidence>
<accession>A0ABX8CT43</accession>
<feature type="chain" id="PRO_5045265991" evidence="1">
    <location>
        <begin position="32"/>
        <end position="158"/>
    </location>
</feature>
<gene>
    <name evidence="2" type="ORF">KHQ06_06770</name>
</gene>
<feature type="signal peptide" evidence="1">
    <location>
        <begin position="1"/>
        <end position="31"/>
    </location>
</feature>
<organism evidence="2 3">
    <name type="scientific">Nocardia tengchongensis</name>
    <dbReference type="NCBI Taxonomy" id="2055889"/>
    <lineage>
        <taxon>Bacteria</taxon>
        <taxon>Bacillati</taxon>
        <taxon>Actinomycetota</taxon>
        <taxon>Actinomycetes</taxon>
        <taxon>Mycobacteriales</taxon>
        <taxon>Nocardiaceae</taxon>
        <taxon>Nocardia</taxon>
    </lineage>
</organism>
<dbReference type="Proteomes" id="UP000683310">
    <property type="component" value="Chromosome"/>
</dbReference>
<reference evidence="2 3" key="1">
    <citation type="submission" date="2021-04" db="EMBL/GenBank/DDBJ databases">
        <title>Nocardia tengchongensis.</title>
        <authorList>
            <person name="Zhuang k."/>
            <person name="Ran Y."/>
            <person name="Li W."/>
        </authorList>
    </citation>
    <scope>NUCLEOTIDE SEQUENCE [LARGE SCALE GENOMIC DNA]</scope>
    <source>
        <strain evidence="2 3">CFH S0057</strain>
    </source>
</reference>
<name>A0ABX8CT43_9NOCA</name>
<proteinExistence type="predicted"/>
<protein>
    <submittedName>
        <fullName evidence="2">Uncharacterized protein</fullName>
    </submittedName>
</protein>
<evidence type="ECO:0000313" key="2">
    <source>
        <dbReference type="EMBL" id="QVI22709.1"/>
    </source>
</evidence>
<keyword evidence="1" id="KW-0732">Signal</keyword>
<dbReference type="RefSeq" id="WP_213558788.1">
    <property type="nucleotide sequence ID" value="NZ_JBHXAJ010000003.1"/>
</dbReference>
<sequence length="158" mass="15357">MATRRIRQLIIGGAATAATALAVISAPTASAATYGITGVNGLAHVGTTYTLSTHVGAPNAGTQVGFWVVNPGSSTVVSLGTVPVDASGNASVTWSPTAAGQYTFTANDDLTVGPNGGSTLGLQATAVPEGSMGGTGSFSAIPVIGGPLVALMKLMGLV</sequence>
<evidence type="ECO:0000256" key="1">
    <source>
        <dbReference type="SAM" id="SignalP"/>
    </source>
</evidence>
<keyword evidence="3" id="KW-1185">Reference proteome</keyword>
<dbReference type="EMBL" id="CP074371">
    <property type="protein sequence ID" value="QVI22709.1"/>
    <property type="molecule type" value="Genomic_DNA"/>
</dbReference>